<keyword evidence="9" id="KW-0732">Signal</keyword>
<dbReference type="EMBL" id="SEYY01000528">
    <property type="protein sequence ID" value="KAB7507049.1"/>
    <property type="molecule type" value="Genomic_DNA"/>
</dbReference>
<dbReference type="InterPro" id="IPR005013">
    <property type="entry name" value="DDOST_48_kDa_subunit"/>
</dbReference>
<dbReference type="Pfam" id="PF23358">
    <property type="entry name" value="OST48_MD"/>
    <property type="match status" value="1"/>
</dbReference>
<evidence type="ECO:0000256" key="2">
    <source>
        <dbReference type="ARBA" id="ARBA00004922"/>
    </source>
</evidence>
<reference evidence="12 13" key="1">
    <citation type="journal article" date="2019" name="PLoS Biol.">
        <title>Sex chromosomes control vertical transmission of feminizing Wolbachia symbionts in an isopod.</title>
        <authorList>
            <person name="Becking T."/>
            <person name="Chebbi M.A."/>
            <person name="Giraud I."/>
            <person name="Moumen B."/>
            <person name="Laverre T."/>
            <person name="Caubet Y."/>
            <person name="Peccoud J."/>
            <person name="Gilbert C."/>
            <person name="Cordaux R."/>
        </authorList>
    </citation>
    <scope>NUCLEOTIDE SEQUENCE [LARGE SCALE GENOMIC DNA]</scope>
    <source>
        <strain evidence="12">ANa2</strain>
        <tissue evidence="12">Whole body excluding digestive tract and cuticle</tissue>
    </source>
</reference>
<evidence type="ECO:0000313" key="12">
    <source>
        <dbReference type="EMBL" id="KAB7507049.1"/>
    </source>
</evidence>
<evidence type="ECO:0000313" key="13">
    <source>
        <dbReference type="Proteomes" id="UP000326759"/>
    </source>
</evidence>
<sequence length="409" mass="44648">MILLLFVLSLLGTIYCKQTTLVLVDTLATRETHSIFLKSLQERGHDVTVKSADDPSLQITKYGEHIYNNLVILSPGVEEFGGSLSLEAIVEFIDEGGNVLIAGSSETTDLIRELGTEVGVEMDEEGAMVIDHLNYDVHDKGQHSLIAAPNSGLINSAEMVGKPNGSPLLYRGTGLITDPDNPLVLPVLKAASSAYCHTPSQAIVEYPHATGQNMLLVAALQARNNARVVVSGSLEFFSDAFILSSVQTAEGKVYKTSGNGPVVEALSRWVFKEEGVLRVVSVSHHIAGEKEPPPSYTIKDDVEYSIAIERLVGGSWVPFQAPDLQMEFVRIDPFVRLTLKPSSTGLFSIGFKVPDVYGVYQFKVEYNRIGFTRLFSSTQVAVRPFTHTEYESSALNVFNDLASPRNLVI</sequence>
<evidence type="ECO:0000256" key="6">
    <source>
        <dbReference type="ARBA" id="ARBA00022824"/>
    </source>
</evidence>
<keyword evidence="7" id="KW-1133">Transmembrane helix</keyword>
<dbReference type="GO" id="GO:0008250">
    <property type="term" value="C:oligosaccharyltransferase complex"/>
    <property type="evidence" value="ECO:0007669"/>
    <property type="project" value="TreeGrafter"/>
</dbReference>
<protein>
    <recommendedName>
        <fullName evidence="4 9">Dolichyl-diphosphooligosaccharide--protein glycosyltransferase 48 kDa subunit</fullName>
        <shortName evidence="9">Oligosaccharyl transferase 48 kDa subunit</shortName>
    </recommendedName>
</protein>
<evidence type="ECO:0000256" key="4">
    <source>
        <dbReference type="ARBA" id="ARBA00013350"/>
    </source>
</evidence>
<feature type="signal peptide" evidence="9">
    <location>
        <begin position="1"/>
        <end position="16"/>
    </location>
</feature>
<comment type="caution">
    <text evidence="12">The sequence shown here is derived from an EMBL/GenBank/DDBJ whole genome shotgun (WGS) entry which is preliminary data.</text>
</comment>
<evidence type="ECO:0000256" key="5">
    <source>
        <dbReference type="ARBA" id="ARBA00022692"/>
    </source>
</evidence>
<dbReference type="PANTHER" id="PTHR10830">
    <property type="entry name" value="DOLICHYL-DIPHOSPHOOLIGOSACCHARIDE--PROTEIN GLYCOSYLTRANSFERASE 48 KDA SUBUNIT"/>
    <property type="match status" value="1"/>
</dbReference>
<dbReference type="InterPro" id="IPR055457">
    <property type="entry name" value="OST48_N"/>
</dbReference>
<evidence type="ECO:0000256" key="1">
    <source>
        <dbReference type="ARBA" id="ARBA00004115"/>
    </source>
</evidence>
<keyword evidence="5" id="KW-0812">Transmembrane</keyword>
<keyword evidence="12" id="KW-0808">Transferase</keyword>
<dbReference type="UniPathway" id="UPA00378"/>
<dbReference type="Proteomes" id="UP000326759">
    <property type="component" value="Unassembled WGS sequence"/>
</dbReference>
<evidence type="ECO:0000256" key="9">
    <source>
        <dbReference type="RuleBase" id="RU361142"/>
    </source>
</evidence>
<accession>A0A5N5TLN4</accession>
<keyword evidence="13" id="KW-1185">Reference proteome</keyword>
<name>A0A5N5TLN4_9CRUS</name>
<organism evidence="12 13">
    <name type="scientific">Armadillidium nasatum</name>
    <dbReference type="NCBI Taxonomy" id="96803"/>
    <lineage>
        <taxon>Eukaryota</taxon>
        <taxon>Metazoa</taxon>
        <taxon>Ecdysozoa</taxon>
        <taxon>Arthropoda</taxon>
        <taxon>Crustacea</taxon>
        <taxon>Multicrustacea</taxon>
        <taxon>Malacostraca</taxon>
        <taxon>Eumalacostraca</taxon>
        <taxon>Peracarida</taxon>
        <taxon>Isopoda</taxon>
        <taxon>Oniscidea</taxon>
        <taxon>Crinocheta</taxon>
        <taxon>Armadillidiidae</taxon>
        <taxon>Armadillidium</taxon>
    </lineage>
</organism>
<feature type="domain" description="OST48 middle" evidence="11">
    <location>
        <begin position="284"/>
        <end position="396"/>
    </location>
</feature>
<evidence type="ECO:0000259" key="10">
    <source>
        <dbReference type="Pfam" id="PF03345"/>
    </source>
</evidence>
<evidence type="ECO:0000256" key="7">
    <source>
        <dbReference type="ARBA" id="ARBA00022989"/>
    </source>
</evidence>
<comment type="subcellular location">
    <subcellularLocation>
        <location evidence="1 9">Endoplasmic reticulum membrane</location>
        <topology evidence="1 9">Single-pass type I membrane protein</topology>
    </subcellularLocation>
</comment>
<dbReference type="AlphaFoldDB" id="A0A5N5TLN4"/>
<dbReference type="OrthoDB" id="29105at2759"/>
<proteinExistence type="inferred from homology"/>
<dbReference type="GO" id="GO:0018279">
    <property type="term" value="P:protein N-linked glycosylation via asparagine"/>
    <property type="evidence" value="ECO:0007669"/>
    <property type="project" value="UniProtKB-UniRule"/>
</dbReference>
<feature type="domain" description="OST48 N-terminal" evidence="10">
    <location>
        <begin position="20"/>
        <end position="270"/>
    </location>
</feature>
<gene>
    <name evidence="12" type="primary">ddost</name>
    <name evidence="12" type="ORF">Anas_02019</name>
</gene>
<keyword evidence="6 9" id="KW-0256">Endoplasmic reticulum</keyword>
<evidence type="ECO:0000259" key="11">
    <source>
        <dbReference type="Pfam" id="PF23358"/>
    </source>
</evidence>
<comment type="pathway">
    <text evidence="2 9">Protein modification; protein glycosylation.</text>
</comment>
<dbReference type="PANTHER" id="PTHR10830:SF0">
    <property type="entry name" value="DOLICHYL-DIPHOSPHOOLIGOSACCHARIDE--PROTEIN GLYCOSYLTRANSFERASE 48 KDA SUBUNIT"/>
    <property type="match status" value="1"/>
</dbReference>
<comment type="subunit">
    <text evidence="9">Component of the oligosaccharyltransferase (OST) complex.</text>
</comment>
<evidence type="ECO:0000256" key="8">
    <source>
        <dbReference type="ARBA" id="ARBA00023136"/>
    </source>
</evidence>
<dbReference type="GO" id="GO:0016740">
    <property type="term" value="F:transferase activity"/>
    <property type="evidence" value="ECO:0007669"/>
    <property type="project" value="UniProtKB-KW"/>
</dbReference>
<dbReference type="InterPro" id="IPR055459">
    <property type="entry name" value="OST48_MD"/>
</dbReference>
<keyword evidence="8" id="KW-0472">Membrane</keyword>
<evidence type="ECO:0000256" key="3">
    <source>
        <dbReference type="ARBA" id="ARBA00008743"/>
    </source>
</evidence>
<dbReference type="Pfam" id="PF03345">
    <property type="entry name" value="OST48_N"/>
    <property type="match status" value="1"/>
</dbReference>
<comment type="similarity">
    <text evidence="3 9">Belongs to the DDOST 48 kDa subunit family.</text>
</comment>
<feature type="chain" id="PRO_5024444407" description="Dolichyl-diphosphooligosaccharide--protein glycosyltransferase 48 kDa subunit" evidence="9">
    <location>
        <begin position="17"/>
        <end position="409"/>
    </location>
</feature>
<comment type="function">
    <text evidence="9">Subunit of the oligosaccharyl transferase (OST) complex that catalyzes the initial transfer of a defined glycan (Glc(3)Man(9)GlcNAc(2) in eukaryotes) from the lipid carrier dolichol-pyrophosphate to an asparagine residue within an Asn-X-Ser/Thr consensus motif in nascent polypeptide chains, the first step in protein N-glycosylation. N-glycosylation occurs cotranslationally and the complex associates with the Sec61 complex at the channel-forming translocon complex that mediates protein translocation across the endoplasmic reticulum (ER).</text>
</comment>